<feature type="transmembrane region" description="Helical" evidence="1">
    <location>
        <begin position="268"/>
        <end position="285"/>
    </location>
</feature>
<dbReference type="EMBL" id="WSES01000003">
    <property type="protein sequence ID" value="MVW60665.1"/>
    <property type="molecule type" value="Genomic_DNA"/>
</dbReference>
<evidence type="ECO:0000256" key="1">
    <source>
        <dbReference type="SAM" id="Phobius"/>
    </source>
</evidence>
<keyword evidence="1" id="KW-1133">Transmembrane helix</keyword>
<accession>A0A7X3K7T8</accession>
<keyword evidence="2" id="KW-0732">Signal</keyword>
<dbReference type="Pfam" id="PF13795">
    <property type="entry name" value="HupE_UreJ_2"/>
    <property type="match status" value="1"/>
</dbReference>
<dbReference type="AlphaFoldDB" id="A0A7X3K7T8"/>
<feature type="transmembrane region" description="Helical" evidence="1">
    <location>
        <begin position="363"/>
        <end position="385"/>
    </location>
</feature>
<feature type="transmembrane region" description="Helical" evidence="1">
    <location>
        <begin position="200"/>
        <end position="219"/>
    </location>
</feature>
<feature type="chain" id="PRO_5031161759" evidence="2">
    <location>
        <begin position="29"/>
        <end position="389"/>
    </location>
</feature>
<evidence type="ECO:0000256" key="2">
    <source>
        <dbReference type="SAM" id="SignalP"/>
    </source>
</evidence>
<dbReference type="InterPro" id="IPR032809">
    <property type="entry name" value="Put_HupE_UreJ"/>
</dbReference>
<feature type="transmembrane region" description="Helical" evidence="1">
    <location>
        <begin position="239"/>
        <end position="262"/>
    </location>
</feature>
<organism evidence="3 4">
    <name type="scientific">Massilia cellulosiltytica</name>
    <dbReference type="NCBI Taxonomy" id="2683234"/>
    <lineage>
        <taxon>Bacteria</taxon>
        <taxon>Pseudomonadati</taxon>
        <taxon>Pseudomonadota</taxon>
        <taxon>Betaproteobacteria</taxon>
        <taxon>Burkholderiales</taxon>
        <taxon>Oxalobacteraceae</taxon>
        <taxon>Telluria group</taxon>
        <taxon>Massilia</taxon>
    </lineage>
</organism>
<comment type="caution">
    <text evidence="3">The sequence shown here is derived from an EMBL/GenBank/DDBJ whole genome shotgun (WGS) entry which is preliminary data.</text>
</comment>
<evidence type="ECO:0000313" key="4">
    <source>
        <dbReference type="Proteomes" id="UP000443353"/>
    </source>
</evidence>
<feature type="signal peptide" evidence="2">
    <location>
        <begin position="1"/>
        <end position="28"/>
    </location>
</feature>
<feature type="transmembrane region" description="Helical" evidence="1">
    <location>
        <begin position="324"/>
        <end position="351"/>
    </location>
</feature>
<protein>
    <submittedName>
        <fullName evidence="3">HupE/UreJ family protein</fullName>
    </submittedName>
</protein>
<reference evidence="3 4" key="1">
    <citation type="submission" date="2019-12" db="EMBL/GenBank/DDBJ databases">
        <authorList>
            <person name="Li C."/>
            <person name="Zhao J."/>
        </authorList>
    </citation>
    <scope>NUCLEOTIDE SEQUENCE [LARGE SCALE GENOMIC DNA]</scope>
    <source>
        <strain evidence="3 4">NEAU-DD11</strain>
    </source>
</reference>
<dbReference type="RefSeq" id="WP_160408780.1">
    <property type="nucleotide sequence ID" value="NZ_WSES01000003.1"/>
</dbReference>
<keyword evidence="1" id="KW-0812">Transmembrane</keyword>
<proteinExistence type="predicted"/>
<keyword evidence="4" id="KW-1185">Reference proteome</keyword>
<keyword evidence="1" id="KW-0472">Membrane</keyword>
<name>A0A7X3K7T8_9BURK</name>
<evidence type="ECO:0000313" key="3">
    <source>
        <dbReference type="EMBL" id="MVW60665.1"/>
    </source>
</evidence>
<sequence length="389" mass="41485">MAAVSERMRMPFAAFLLACALCLAGAQAGAHPSPSSQVFLTVGADRILAEVTLPVDELKLAFPVPLLDTSGRWPMASDARVAAYVAAHLRPVAPDGRAWTVTVTRVRWELERRPADIVTDVVLRPPPGAPAGTLDLAFDAISHQVPNHATLIALRDGTPDSNPRMLAALHYGQHVVAIRVATPHWWTGSGDLFRLGMRHIAQGADHLLFLLTLLLPAALRADNGRWTGYAGTRQLVRSLLTVVTAFTLGHSLTLALGAAGLVALPSQMVEVAIALSILVSAAHAWRPIFPRREGWIAGAFGLVHGLAFAAALRELHLEGARLAAGILSFNLGIEAVQALLVLLVAPLLVLLARTRYLARTRQATSIVATVLALAWMWVRITGVVVPGLA</sequence>
<gene>
    <name evidence="3" type="ORF">GPY61_12070</name>
</gene>
<dbReference type="Proteomes" id="UP000443353">
    <property type="component" value="Unassembled WGS sequence"/>
</dbReference>
<feature type="transmembrane region" description="Helical" evidence="1">
    <location>
        <begin position="294"/>
        <end position="312"/>
    </location>
</feature>